<evidence type="ECO:0000256" key="2">
    <source>
        <dbReference type="SAM" id="Phobius"/>
    </source>
</evidence>
<evidence type="ECO:0000313" key="3">
    <source>
        <dbReference type="EMBL" id="ETW82795.1"/>
    </source>
</evidence>
<dbReference type="PANTHER" id="PTHR35519">
    <property type="entry name" value="MEMBRANE PROTEINS"/>
    <property type="match status" value="1"/>
</dbReference>
<dbReference type="KEGG" id="hir:HETIRDRAFT_243211"/>
<accession>W4KBV0</accession>
<dbReference type="PANTHER" id="PTHR35519:SF2">
    <property type="entry name" value="PH DOMAIN PROTEIN"/>
    <property type="match status" value="1"/>
</dbReference>
<keyword evidence="2" id="KW-0472">Membrane</keyword>
<gene>
    <name evidence="3" type="ORF">HETIRDRAFT_243211</name>
</gene>
<dbReference type="InterPro" id="IPR025187">
    <property type="entry name" value="DUF4112"/>
</dbReference>
<protein>
    <submittedName>
        <fullName evidence="3">Uncharacterized protein</fullName>
    </submittedName>
</protein>
<dbReference type="GeneID" id="20668972"/>
<dbReference type="HOGENOM" id="CLU_067862_3_1_1"/>
<dbReference type="EMBL" id="KI925457">
    <property type="protein sequence ID" value="ETW82795.1"/>
    <property type="molecule type" value="Genomic_DNA"/>
</dbReference>
<keyword evidence="2" id="KW-1133">Transmembrane helix</keyword>
<evidence type="ECO:0000313" key="4">
    <source>
        <dbReference type="Proteomes" id="UP000030671"/>
    </source>
</evidence>
<keyword evidence="4" id="KW-1185">Reference proteome</keyword>
<dbReference type="Proteomes" id="UP000030671">
    <property type="component" value="Unassembled WGS sequence"/>
</dbReference>
<evidence type="ECO:0000256" key="1">
    <source>
        <dbReference type="SAM" id="MobiDB-lite"/>
    </source>
</evidence>
<name>W4KBV0_HETIT</name>
<proteinExistence type="predicted"/>
<organism evidence="3 4">
    <name type="scientific">Heterobasidion irregulare (strain TC 32-1)</name>
    <dbReference type="NCBI Taxonomy" id="747525"/>
    <lineage>
        <taxon>Eukaryota</taxon>
        <taxon>Fungi</taxon>
        <taxon>Dikarya</taxon>
        <taxon>Basidiomycota</taxon>
        <taxon>Agaricomycotina</taxon>
        <taxon>Agaricomycetes</taxon>
        <taxon>Russulales</taxon>
        <taxon>Bondarzewiaceae</taxon>
        <taxon>Heterobasidion</taxon>
        <taxon>Heterobasidion annosum species complex</taxon>
    </lineage>
</organism>
<dbReference type="OrthoDB" id="2103474at2759"/>
<feature type="region of interest" description="Disordered" evidence="1">
    <location>
        <begin position="25"/>
        <end position="48"/>
    </location>
</feature>
<dbReference type="RefSeq" id="XP_009545119.1">
    <property type="nucleotide sequence ID" value="XM_009546824.1"/>
</dbReference>
<dbReference type="eggNOG" id="ENOG502S45T">
    <property type="taxonomic scope" value="Eukaryota"/>
</dbReference>
<feature type="transmembrane region" description="Helical" evidence="2">
    <location>
        <begin position="70"/>
        <end position="90"/>
    </location>
</feature>
<feature type="transmembrane region" description="Helical" evidence="2">
    <location>
        <begin position="120"/>
        <end position="143"/>
    </location>
</feature>
<keyword evidence="2" id="KW-0812">Transmembrane</keyword>
<dbReference type="InParanoid" id="W4KBV0"/>
<feature type="non-terminal residue" evidence="3">
    <location>
        <position position="163"/>
    </location>
</feature>
<dbReference type="Pfam" id="PF13430">
    <property type="entry name" value="DUF4112"/>
    <property type="match status" value="1"/>
</dbReference>
<reference evidence="3 4" key="1">
    <citation type="journal article" date="2012" name="New Phytol.">
        <title>Insight into trade-off between wood decay and parasitism from the genome of a fungal forest pathogen.</title>
        <authorList>
            <person name="Olson A."/>
            <person name="Aerts A."/>
            <person name="Asiegbu F."/>
            <person name="Belbahri L."/>
            <person name="Bouzid O."/>
            <person name="Broberg A."/>
            <person name="Canback B."/>
            <person name="Coutinho P.M."/>
            <person name="Cullen D."/>
            <person name="Dalman K."/>
            <person name="Deflorio G."/>
            <person name="van Diepen L.T."/>
            <person name="Dunand C."/>
            <person name="Duplessis S."/>
            <person name="Durling M."/>
            <person name="Gonthier P."/>
            <person name="Grimwood J."/>
            <person name="Fossdal C.G."/>
            <person name="Hansson D."/>
            <person name="Henrissat B."/>
            <person name="Hietala A."/>
            <person name="Himmelstrand K."/>
            <person name="Hoffmeister D."/>
            <person name="Hogberg N."/>
            <person name="James T.Y."/>
            <person name="Karlsson M."/>
            <person name="Kohler A."/>
            <person name="Kues U."/>
            <person name="Lee Y.H."/>
            <person name="Lin Y.C."/>
            <person name="Lind M."/>
            <person name="Lindquist E."/>
            <person name="Lombard V."/>
            <person name="Lucas S."/>
            <person name="Lunden K."/>
            <person name="Morin E."/>
            <person name="Murat C."/>
            <person name="Park J."/>
            <person name="Raffaello T."/>
            <person name="Rouze P."/>
            <person name="Salamov A."/>
            <person name="Schmutz J."/>
            <person name="Solheim H."/>
            <person name="Stahlberg J."/>
            <person name="Velez H."/>
            <person name="de Vries R.P."/>
            <person name="Wiebenga A."/>
            <person name="Woodward S."/>
            <person name="Yakovlev I."/>
            <person name="Garbelotto M."/>
            <person name="Martin F."/>
            <person name="Grigoriev I.V."/>
            <person name="Stenlid J."/>
        </authorList>
    </citation>
    <scope>NUCLEOTIDE SEQUENCE [LARGE SCALE GENOMIC DNA]</scope>
    <source>
        <strain evidence="3 4">TC 32-1</strain>
    </source>
</reference>
<sequence>MSTLLNSAGRRLFARHVAQYAPQDPMYEPYTDARGRSKRRRRALPPGLSPADAKLLAAVQRRAHRLDRGFSLCGLRFGWTFVLGLVPGLGDAADAALGYVLVVRKARGAGLPPWLVQRMLLHLALATSAGLIPLLGDVLLAAYKPNSRNAALLEEFLRLRGEK</sequence>
<dbReference type="AlphaFoldDB" id="W4KBV0"/>